<gene>
    <name evidence="1" type="ORF">ABK905_00410</name>
</gene>
<dbReference type="EMBL" id="CP157947">
    <property type="protein sequence ID" value="XBS69888.1"/>
    <property type="molecule type" value="Genomic_DNA"/>
</dbReference>
<protein>
    <submittedName>
        <fullName evidence="1">Uncharacterized protein</fullName>
    </submittedName>
</protein>
<accession>A0AAU7Q9W6</accession>
<reference evidence="1" key="1">
    <citation type="submission" date="2024-06" db="EMBL/GenBank/DDBJ databases">
        <authorList>
            <person name="Coelho C."/>
            <person name="Bento M."/>
            <person name="Garcia E."/>
            <person name="Camelo A."/>
            <person name="Brandao I."/>
            <person name="Espirito Santo C."/>
            <person name="Trovao J."/>
            <person name="Verissimo A."/>
            <person name="Costa J."/>
            <person name="Tiago I."/>
        </authorList>
    </citation>
    <scope>NUCLEOTIDE SEQUENCE</scope>
    <source>
        <strain evidence="1">KWT182</strain>
    </source>
</reference>
<name>A0AAU7Q9W6_9GAMM</name>
<sequence>MLNWGECRSAGFGIGIGIGFGFGFGDIATPRMPHYQYHCGIAEDRIV</sequence>
<evidence type="ECO:0000313" key="1">
    <source>
        <dbReference type="EMBL" id="XBS69888.1"/>
    </source>
</evidence>
<proteinExistence type="predicted"/>
<dbReference type="AlphaFoldDB" id="A0AAU7Q9W6"/>
<organism evidence="1">
    <name type="scientific">Acerihabitans sp. KWT182</name>
    <dbReference type="NCBI Taxonomy" id="3157919"/>
    <lineage>
        <taxon>Bacteria</taxon>
        <taxon>Pseudomonadati</taxon>
        <taxon>Pseudomonadota</taxon>
        <taxon>Gammaproteobacteria</taxon>
        <taxon>Enterobacterales</taxon>
        <taxon>Pectobacteriaceae</taxon>
        <taxon>Acerihabitans</taxon>
    </lineage>
</organism>